<feature type="region of interest" description="Disordered" evidence="3">
    <location>
        <begin position="480"/>
        <end position="500"/>
    </location>
</feature>
<evidence type="ECO:0000259" key="4">
    <source>
        <dbReference type="PROSITE" id="PS50102"/>
    </source>
</evidence>
<dbReference type="SUPFAM" id="SSF54928">
    <property type="entry name" value="RNA-binding domain, RBD"/>
    <property type="match status" value="2"/>
</dbReference>
<dbReference type="InterPro" id="IPR035979">
    <property type="entry name" value="RBD_domain_sf"/>
</dbReference>
<protein>
    <recommendedName>
        <fullName evidence="4">RRM domain-containing protein</fullName>
    </recommendedName>
</protein>
<feature type="region of interest" description="Disordered" evidence="3">
    <location>
        <begin position="308"/>
        <end position="342"/>
    </location>
</feature>
<sequence length="500" mass="55042">MAEISFDPPNSRLFILCSKTITENELHDAFDKYGQIEDIWIVKDKNTNESKGVVYIKYSKSSEAALAMEEMNGKTIGSLTKPIKVMMAHSREQGSRKDDDPERLQRLFIIVPKSATEEELHNHFKQFGSIDYISIVKNRETGESKGVAYVKYHRAYHAAKAYEECSRNYKAVFARPREPKPPTTFDGLPDRYSAPSYNDNLGGGRWSGGGGGGSSQDTRLLVTAPASLREEHLHRLFDIAPGLMSIRPFMQANSQVYSQYYGMQKLLVEYSCPNAASHALEKIDGLEYPPGHRISVKPYMASPYMMGRHDDMRGSSRHGNSSGLLGTGPKSDHNGMGGSNTTTISTSELATLTTALAKAEAIIKSAGLASGGIKVPSVPDGDTFDPSYCSVKLPPPQPLAPPTDDATHRLFIVSQPGLPPMYALRDVFGRFGNLVEVYTLHGKNCGYVTYATKESADEAIKTLHLQEVCGMRMKVMVAEPPRTGGANDRKRLRMDVEDSS</sequence>
<dbReference type="SMART" id="SM00360">
    <property type="entry name" value="RRM"/>
    <property type="match status" value="3"/>
</dbReference>
<dbReference type="EMBL" id="JAPXFL010000010">
    <property type="protein sequence ID" value="KAK9500193.1"/>
    <property type="molecule type" value="Genomic_DNA"/>
</dbReference>
<evidence type="ECO:0000313" key="6">
    <source>
        <dbReference type="Proteomes" id="UP001461498"/>
    </source>
</evidence>
<accession>A0AAW1CTP6</accession>
<feature type="domain" description="RRM" evidence="4">
    <location>
        <begin position="408"/>
        <end position="480"/>
    </location>
</feature>
<dbReference type="AlphaFoldDB" id="A0AAW1CTP6"/>
<feature type="domain" description="RRM" evidence="4">
    <location>
        <begin position="111"/>
        <end position="176"/>
    </location>
</feature>
<feature type="domain" description="RRM" evidence="4">
    <location>
        <begin position="11"/>
        <end position="90"/>
    </location>
</feature>
<evidence type="ECO:0000313" key="5">
    <source>
        <dbReference type="EMBL" id="KAK9500193.1"/>
    </source>
</evidence>
<dbReference type="InterPro" id="IPR052462">
    <property type="entry name" value="SLIRP/GR-RBP-like"/>
</dbReference>
<gene>
    <name evidence="5" type="ORF">O3M35_001499</name>
</gene>
<dbReference type="InterPro" id="IPR012677">
    <property type="entry name" value="Nucleotide-bd_a/b_plait_sf"/>
</dbReference>
<evidence type="ECO:0000256" key="3">
    <source>
        <dbReference type="SAM" id="MobiDB-lite"/>
    </source>
</evidence>
<comment type="caution">
    <text evidence="5">The sequence shown here is derived from an EMBL/GenBank/DDBJ whole genome shotgun (WGS) entry which is preliminary data.</text>
</comment>
<evidence type="ECO:0000256" key="2">
    <source>
        <dbReference type="PROSITE-ProRule" id="PRU00176"/>
    </source>
</evidence>
<keyword evidence="6" id="KW-1185">Reference proteome</keyword>
<dbReference type="Gene3D" id="3.30.70.330">
    <property type="match status" value="3"/>
</dbReference>
<proteinExistence type="predicted"/>
<dbReference type="Proteomes" id="UP001461498">
    <property type="component" value="Unassembled WGS sequence"/>
</dbReference>
<dbReference type="InterPro" id="IPR034208">
    <property type="entry name" value="RBM45_RRM4"/>
</dbReference>
<evidence type="ECO:0000256" key="1">
    <source>
        <dbReference type="ARBA" id="ARBA00022884"/>
    </source>
</evidence>
<dbReference type="GO" id="GO:0003723">
    <property type="term" value="F:RNA binding"/>
    <property type="evidence" value="ECO:0007669"/>
    <property type="project" value="UniProtKB-UniRule"/>
</dbReference>
<dbReference type="Pfam" id="PF00076">
    <property type="entry name" value="RRM_1"/>
    <property type="match status" value="3"/>
</dbReference>
<dbReference type="CDD" id="cd12369">
    <property type="entry name" value="RRM4_RBM45"/>
    <property type="match status" value="1"/>
</dbReference>
<dbReference type="InterPro" id="IPR000504">
    <property type="entry name" value="RRM_dom"/>
</dbReference>
<name>A0AAW1CTP6_9HEMI</name>
<feature type="compositionally biased region" description="Basic and acidic residues" evidence="3">
    <location>
        <begin position="487"/>
        <end position="500"/>
    </location>
</feature>
<keyword evidence="1 2" id="KW-0694">RNA-binding</keyword>
<dbReference type="InterPro" id="IPR034203">
    <property type="entry name" value="RBM45_RRM1"/>
</dbReference>
<dbReference type="PROSITE" id="PS50102">
    <property type="entry name" value="RRM"/>
    <property type="match status" value="3"/>
</dbReference>
<reference evidence="5 6" key="1">
    <citation type="submission" date="2022-12" db="EMBL/GenBank/DDBJ databases">
        <title>Chromosome-level genome assembly of true bugs.</title>
        <authorList>
            <person name="Ma L."/>
            <person name="Li H."/>
        </authorList>
    </citation>
    <scope>NUCLEOTIDE SEQUENCE [LARGE SCALE GENOMIC DNA]</scope>
    <source>
        <strain evidence="5">Lab_2022b</strain>
    </source>
</reference>
<dbReference type="PANTHER" id="PTHR48027">
    <property type="entry name" value="HETEROGENEOUS NUCLEAR RIBONUCLEOPROTEIN 87F-RELATED"/>
    <property type="match status" value="1"/>
</dbReference>
<organism evidence="5 6">
    <name type="scientific">Rhynocoris fuscipes</name>
    <dbReference type="NCBI Taxonomy" id="488301"/>
    <lineage>
        <taxon>Eukaryota</taxon>
        <taxon>Metazoa</taxon>
        <taxon>Ecdysozoa</taxon>
        <taxon>Arthropoda</taxon>
        <taxon>Hexapoda</taxon>
        <taxon>Insecta</taxon>
        <taxon>Pterygota</taxon>
        <taxon>Neoptera</taxon>
        <taxon>Paraneoptera</taxon>
        <taxon>Hemiptera</taxon>
        <taxon>Heteroptera</taxon>
        <taxon>Panheteroptera</taxon>
        <taxon>Cimicomorpha</taxon>
        <taxon>Reduviidae</taxon>
        <taxon>Harpactorinae</taxon>
        <taxon>Harpactorini</taxon>
        <taxon>Rhynocoris</taxon>
    </lineage>
</organism>
<dbReference type="CDD" id="cd12366">
    <property type="entry name" value="RRM1_RBM45"/>
    <property type="match status" value="1"/>
</dbReference>